<dbReference type="SUPFAM" id="SSF48452">
    <property type="entry name" value="TPR-like"/>
    <property type="match status" value="1"/>
</dbReference>
<dbReference type="InterPro" id="IPR011990">
    <property type="entry name" value="TPR-like_helical_dom_sf"/>
</dbReference>
<dbReference type="Proteomes" id="UP001243717">
    <property type="component" value="Unassembled WGS sequence"/>
</dbReference>
<name>A0ABU1AK73_9BACT</name>
<reference evidence="1 2" key="1">
    <citation type="submission" date="2023-04" db="EMBL/GenBank/DDBJ databases">
        <title>A novel bacteria isolated from coastal sediment.</title>
        <authorList>
            <person name="Liu X.-J."/>
            <person name="Du Z.-J."/>
        </authorList>
    </citation>
    <scope>NUCLEOTIDE SEQUENCE [LARGE SCALE GENOMIC DNA]</scope>
    <source>
        <strain evidence="1 2">SDUM461004</strain>
    </source>
</reference>
<evidence type="ECO:0000313" key="1">
    <source>
        <dbReference type="EMBL" id="MDQ8194136.1"/>
    </source>
</evidence>
<dbReference type="EMBL" id="JARXIC010000008">
    <property type="protein sequence ID" value="MDQ8194136.1"/>
    <property type="molecule type" value="Genomic_DNA"/>
</dbReference>
<evidence type="ECO:0000313" key="2">
    <source>
        <dbReference type="Proteomes" id="UP001243717"/>
    </source>
</evidence>
<organism evidence="1 2">
    <name type="scientific">Thalassobacterium sedimentorum</name>
    <dbReference type="NCBI Taxonomy" id="3041258"/>
    <lineage>
        <taxon>Bacteria</taxon>
        <taxon>Pseudomonadati</taxon>
        <taxon>Verrucomicrobiota</taxon>
        <taxon>Opitutia</taxon>
        <taxon>Puniceicoccales</taxon>
        <taxon>Coraliomargaritaceae</taxon>
        <taxon>Thalassobacterium</taxon>
    </lineage>
</organism>
<protein>
    <recommendedName>
        <fullName evidence="3">Tetratricopeptide repeat protein</fullName>
    </recommendedName>
</protein>
<proteinExistence type="predicted"/>
<sequence length="291" mass="33594">MSLLQHPLTLRLRRILFVLLILSLLGLLTRPLEGPAWRVVKSGQPEMNLEAIEGALGQGLVVGVLGGFRAILADFLWIRTNTIWERRDRVKMDAMVRLVTTLDPRPEFFWINGSRMIAYDVPNWRIREEGGYSEVPEARQRAIDLEQSHQAFDLLDEALEFHPDRAKLYLEKGQIYLNRLKDDANAAKWFLQASKQADAPYYAARIYAELLRKQGKNAEAYTYLKDLHRELPNVPYAQKGIILERIRELENTLEIPFWERFQAVVEPVLEAPRKAPAFDVPEPHDHAGHSH</sequence>
<keyword evidence="2" id="KW-1185">Reference proteome</keyword>
<evidence type="ECO:0008006" key="3">
    <source>
        <dbReference type="Google" id="ProtNLM"/>
    </source>
</evidence>
<comment type="caution">
    <text evidence="1">The sequence shown here is derived from an EMBL/GenBank/DDBJ whole genome shotgun (WGS) entry which is preliminary data.</text>
</comment>
<gene>
    <name evidence="1" type="ORF">QEH59_06855</name>
</gene>
<accession>A0ABU1AK73</accession>
<dbReference type="Gene3D" id="1.25.40.10">
    <property type="entry name" value="Tetratricopeptide repeat domain"/>
    <property type="match status" value="1"/>
</dbReference>